<reference evidence="3" key="1">
    <citation type="submission" date="2012-11" db="EMBL/GenBank/DDBJ databases">
        <authorList>
            <person name="Becker E.A."/>
            <person name="Seitzer P."/>
            <person name="Tritt A."/>
            <person name="Larsen D."/>
            <person name="Yao A."/>
            <person name="Wu D."/>
            <person name="Darling A."/>
            <person name="Eisen J.A."/>
            <person name="Facciotti M.T."/>
        </authorList>
    </citation>
    <scope>NUCLEOTIDE SEQUENCE [LARGE SCALE GENOMIC DNA]</scope>
    <source>
        <strain evidence="3">ATCC 29605 / DSM 3757 / JCM 8879 / NBRC 14742 / NCIMB 2012 / VKM B-1768 / DS2</strain>
    </source>
</reference>
<comment type="caution">
    <text evidence="2">The sequence shown here is derived from an EMBL/GenBank/DDBJ whole genome shotgun (WGS) entry which is preliminary data.</text>
</comment>
<dbReference type="Pfam" id="PF01161">
    <property type="entry name" value="PBP"/>
    <property type="match status" value="1"/>
</dbReference>
<name>L9UM29_HALVD</name>
<dbReference type="PANTHER" id="PTHR30289:SF1">
    <property type="entry name" value="PEBP (PHOSPHATIDYLETHANOLAMINE-BINDING PROTEIN) FAMILY PROTEIN"/>
    <property type="match status" value="1"/>
</dbReference>
<dbReference type="InterPro" id="IPR008914">
    <property type="entry name" value="PEBP"/>
</dbReference>
<evidence type="ECO:0000256" key="1">
    <source>
        <dbReference type="SAM" id="MobiDB-lite"/>
    </source>
</evidence>
<protein>
    <recommendedName>
        <fullName evidence="4">YbhB/YbcL family Raf kinase inhibitor-like protein</fullName>
    </recommendedName>
</protein>
<feature type="region of interest" description="Disordered" evidence="1">
    <location>
        <begin position="1"/>
        <end position="34"/>
    </location>
</feature>
<dbReference type="Gene3D" id="3.90.280.10">
    <property type="entry name" value="PEBP-like"/>
    <property type="match status" value="1"/>
</dbReference>
<dbReference type="Proteomes" id="UP000011532">
    <property type="component" value="Unassembled WGS sequence"/>
</dbReference>
<reference evidence="2 3" key="2">
    <citation type="journal article" date="2014" name="PLoS Genet.">
        <title>Phylogenetically driven sequencing of extremely halophilic archaea reveals strategies for static and dynamic osmo-response.</title>
        <authorList>
            <person name="Becker E.A."/>
            <person name="Seitzer P.M."/>
            <person name="Tritt A."/>
            <person name="Larsen D."/>
            <person name="Krusor M."/>
            <person name="Yao A.I."/>
            <person name="Wu D."/>
            <person name="Madern D."/>
            <person name="Eisen J.A."/>
            <person name="Darling A.E."/>
            <person name="Facciotti M.T."/>
        </authorList>
    </citation>
    <scope>NUCLEOTIDE SEQUENCE [LARGE SCALE GENOMIC DNA]</scope>
    <source>
        <strain evidence="3">ATCC 29605 / DSM 3757 / JCM 8879 / NBRC 14742 / NCIMB 2012 / VKM B-1768 / DS2</strain>
    </source>
</reference>
<proteinExistence type="predicted"/>
<dbReference type="InterPro" id="IPR036610">
    <property type="entry name" value="PEBP-like_sf"/>
</dbReference>
<organism evidence="2 3">
    <name type="scientific">Haloferax volcanii (strain ATCC 29605 / DSM 3757 / JCM 8879 / NBRC 14742 / NCIMB 2012 / VKM B-1768 / DS2)</name>
    <name type="common">Halobacterium volcanii</name>
    <dbReference type="NCBI Taxonomy" id="309800"/>
    <lineage>
        <taxon>Archaea</taxon>
        <taxon>Methanobacteriati</taxon>
        <taxon>Methanobacteriota</taxon>
        <taxon>Stenosarchaea group</taxon>
        <taxon>Halobacteria</taxon>
        <taxon>Halobacteriales</taxon>
        <taxon>Haloferacaceae</taxon>
        <taxon>Haloferax</taxon>
    </lineage>
</organism>
<dbReference type="AlphaFoldDB" id="L9UM29"/>
<dbReference type="InterPro" id="IPR005247">
    <property type="entry name" value="YbhB_YbcL/LppC-like"/>
</dbReference>
<sequence length="169" mass="17705">MSLVAQRDGMIASDSSERRRGLTPRSPAFDDGCPIPRPHGYAAANESPPLRIGGVPPGTASLALVMDDPDAVKPAGEVWDHWFVWNVAPETDAIAAGETPPGAVEGTNSYGERGYGGPNPPDGEHTYRFLLYALDAPLDLDAGATKADLKRAIAGHVVAETKLAGSYAL</sequence>
<evidence type="ECO:0000313" key="3">
    <source>
        <dbReference type="Proteomes" id="UP000011532"/>
    </source>
</evidence>
<dbReference type="CDD" id="cd00865">
    <property type="entry name" value="PEBP_bact_arch"/>
    <property type="match status" value="1"/>
</dbReference>
<gene>
    <name evidence="2" type="ORF">C498_16573</name>
</gene>
<dbReference type="PANTHER" id="PTHR30289">
    <property type="entry name" value="UNCHARACTERIZED PROTEIN YBCL-RELATED"/>
    <property type="match status" value="1"/>
</dbReference>
<evidence type="ECO:0000313" key="2">
    <source>
        <dbReference type="EMBL" id="ELY25736.1"/>
    </source>
</evidence>
<dbReference type="NCBIfam" id="TIGR00481">
    <property type="entry name" value="YbhB/YbcL family Raf kinase inhibitor-like protein"/>
    <property type="match status" value="1"/>
</dbReference>
<dbReference type="PATRIC" id="fig|309800.29.peg.3210"/>
<dbReference type="EMBL" id="AOHU01000101">
    <property type="protein sequence ID" value="ELY25736.1"/>
    <property type="molecule type" value="Genomic_DNA"/>
</dbReference>
<evidence type="ECO:0008006" key="4">
    <source>
        <dbReference type="Google" id="ProtNLM"/>
    </source>
</evidence>
<dbReference type="SUPFAM" id="SSF49777">
    <property type="entry name" value="PEBP-like"/>
    <property type="match status" value="1"/>
</dbReference>
<accession>L9UM29</accession>